<feature type="region of interest" description="Disordered" evidence="4">
    <location>
        <begin position="79"/>
        <end position="101"/>
    </location>
</feature>
<dbReference type="GO" id="GO:0032790">
    <property type="term" value="P:ribosome disassembly"/>
    <property type="evidence" value="ECO:0007669"/>
    <property type="project" value="TreeGrafter"/>
</dbReference>
<name>A0AA39QRU9_9LECA</name>
<evidence type="ECO:0000256" key="4">
    <source>
        <dbReference type="SAM" id="MobiDB-lite"/>
    </source>
</evidence>
<dbReference type="Proteomes" id="UP001166286">
    <property type="component" value="Unassembled WGS sequence"/>
</dbReference>
<dbReference type="PANTHER" id="PTHR10938:SF0">
    <property type="entry name" value="TRANSLATION INITIATION FACTOR IF-3, MITOCHONDRIAL"/>
    <property type="match status" value="1"/>
</dbReference>
<evidence type="ECO:0000256" key="1">
    <source>
        <dbReference type="ARBA" id="ARBA00005439"/>
    </source>
</evidence>
<dbReference type="GO" id="GO:0003743">
    <property type="term" value="F:translation initiation factor activity"/>
    <property type="evidence" value="ECO:0007669"/>
    <property type="project" value="UniProtKB-KW"/>
</dbReference>
<dbReference type="InterPro" id="IPR036788">
    <property type="entry name" value="T_IF-3_C_sf"/>
</dbReference>
<evidence type="ECO:0000256" key="2">
    <source>
        <dbReference type="ARBA" id="ARBA00022540"/>
    </source>
</evidence>
<keyword evidence="3" id="KW-0648">Protein biosynthesis</keyword>
<gene>
    <name evidence="5" type="ORF">JMJ35_009904</name>
</gene>
<dbReference type="AlphaFoldDB" id="A0AA39QRU9"/>
<evidence type="ECO:0000313" key="6">
    <source>
        <dbReference type="Proteomes" id="UP001166286"/>
    </source>
</evidence>
<dbReference type="GO" id="GO:0070124">
    <property type="term" value="P:mitochondrial translational initiation"/>
    <property type="evidence" value="ECO:0007669"/>
    <property type="project" value="TreeGrafter"/>
</dbReference>
<dbReference type="InterPro" id="IPR001288">
    <property type="entry name" value="Translation_initiation_fac_3"/>
</dbReference>
<protein>
    <recommendedName>
        <fullName evidence="7">Translation initiation factor IF3</fullName>
    </recommendedName>
</protein>
<organism evidence="5 6">
    <name type="scientific">Cladonia borealis</name>
    <dbReference type="NCBI Taxonomy" id="184061"/>
    <lineage>
        <taxon>Eukaryota</taxon>
        <taxon>Fungi</taxon>
        <taxon>Dikarya</taxon>
        <taxon>Ascomycota</taxon>
        <taxon>Pezizomycotina</taxon>
        <taxon>Lecanoromycetes</taxon>
        <taxon>OSLEUM clade</taxon>
        <taxon>Lecanoromycetidae</taxon>
        <taxon>Lecanorales</taxon>
        <taxon>Lecanorineae</taxon>
        <taxon>Cladoniaceae</taxon>
        <taxon>Cladonia</taxon>
    </lineage>
</organism>
<reference evidence="5" key="1">
    <citation type="submission" date="2023-03" db="EMBL/GenBank/DDBJ databases">
        <title>Complete genome of Cladonia borealis.</title>
        <authorList>
            <person name="Park H."/>
        </authorList>
    </citation>
    <scope>NUCLEOTIDE SEQUENCE</scope>
    <source>
        <strain evidence="5">ANT050790</strain>
    </source>
</reference>
<dbReference type="SUPFAM" id="SSF55200">
    <property type="entry name" value="Translation initiation factor IF3, C-terminal domain"/>
    <property type="match status" value="1"/>
</dbReference>
<evidence type="ECO:0000313" key="5">
    <source>
        <dbReference type="EMBL" id="KAK0508015.1"/>
    </source>
</evidence>
<feature type="compositionally biased region" description="Basic and acidic residues" evidence="4">
    <location>
        <begin position="87"/>
        <end position="101"/>
    </location>
</feature>
<evidence type="ECO:0008006" key="7">
    <source>
        <dbReference type="Google" id="ProtNLM"/>
    </source>
</evidence>
<dbReference type="GO" id="GO:0043022">
    <property type="term" value="F:ribosome binding"/>
    <property type="evidence" value="ECO:0007669"/>
    <property type="project" value="TreeGrafter"/>
</dbReference>
<dbReference type="Gene3D" id="3.30.110.10">
    <property type="entry name" value="Translation initiation factor 3 (IF-3), C-terminal domain"/>
    <property type="match status" value="1"/>
</dbReference>
<sequence>METIRVMRHSDGLVTATEALRRVFFPFLKPSRIASLSSSRKSTHSTLQCLHQPRPVLFQLQQRYSASTWGTSKTVVLRGSSSLENEQNSRDKRPNRPRRDQEIRAYRVVLVEDGKLSQPVSLLDALNAREKDERGRPTQYLQEVAPANQDEERPYPICKMFEKKHEREIEMAKQKVKKETKKQEKQLEINWTIDDNDLGHRLGKMKDFLEKGFKVEIMFGVKRKGWRQRRQASEEDTKTLVGKIKRTMEAVEGAREWKPMSGKLGGQAVLYLEGKAKQ</sequence>
<dbReference type="GO" id="GO:0005739">
    <property type="term" value="C:mitochondrion"/>
    <property type="evidence" value="ECO:0007669"/>
    <property type="project" value="TreeGrafter"/>
</dbReference>
<dbReference type="PANTHER" id="PTHR10938">
    <property type="entry name" value="TRANSLATION INITIATION FACTOR IF-3"/>
    <property type="match status" value="1"/>
</dbReference>
<keyword evidence="2" id="KW-0396">Initiation factor</keyword>
<dbReference type="EMBL" id="JAFEKC020000022">
    <property type="protein sequence ID" value="KAK0508015.1"/>
    <property type="molecule type" value="Genomic_DNA"/>
</dbReference>
<accession>A0AA39QRU9</accession>
<comment type="similarity">
    <text evidence="1">Belongs to the IF-3 family.</text>
</comment>
<evidence type="ECO:0000256" key="3">
    <source>
        <dbReference type="ARBA" id="ARBA00022917"/>
    </source>
</evidence>
<proteinExistence type="inferred from homology"/>
<keyword evidence="6" id="KW-1185">Reference proteome</keyword>
<comment type="caution">
    <text evidence="5">The sequence shown here is derived from an EMBL/GenBank/DDBJ whole genome shotgun (WGS) entry which is preliminary data.</text>
</comment>